<proteinExistence type="predicted"/>
<dbReference type="Proteomes" id="UP001190700">
    <property type="component" value="Unassembled WGS sequence"/>
</dbReference>
<dbReference type="PANTHER" id="PTHR34356">
    <property type="entry name" value="ANTIGENIC HEAT-STABLE PROTEIN"/>
    <property type="match status" value="1"/>
</dbReference>
<protein>
    <submittedName>
        <fullName evidence="1">Uncharacterized protein</fullName>
    </submittedName>
</protein>
<keyword evidence="2" id="KW-1185">Reference proteome</keyword>
<evidence type="ECO:0000313" key="2">
    <source>
        <dbReference type="Proteomes" id="UP001190700"/>
    </source>
</evidence>
<comment type="caution">
    <text evidence="1">The sequence shown here is derived from an EMBL/GenBank/DDBJ whole genome shotgun (WGS) entry which is preliminary data.</text>
</comment>
<dbReference type="AlphaFoldDB" id="A0AAE0L6S4"/>
<accession>A0AAE0L6S4</accession>
<dbReference type="EMBL" id="LGRX02008211">
    <property type="protein sequence ID" value="KAK3273845.1"/>
    <property type="molecule type" value="Genomic_DNA"/>
</dbReference>
<dbReference type="PANTHER" id="PTHR34356:SF1">
    <property type="entry name" value="ANTIGENIC HEAT-STABLE PROTEIN"/>
    <property type="match status" value="1"/>
</dbReference>
<evidence type="ECO:0000313" key="1">
    <source>
        <dbReference type="EMBL" id="KAK3273845.1"/>
    </source>
</evidence>
<organism evidence="1 2">
    <name type="scientific">Cymbomonas tetramitiformis</name>
    <dbReference type="NCBI Taxonomy" id="36881"/>
    <lineage>
        <taxon>Eukaryota</taxon>
        <taxon>Viridiplantae</taxon>
        <taxon>Chlorophyta</taxon>
        <taxon>Pyramimonadophyceae</taxon>
        <taxon>Pyramimonadales</taxon>
        <taxon>Pyramimonadaceae</taxon>
        <taxon>Cymbomonas</taxon>
    </lineage>
</organism>
<name>A0AAE0L6S4_9CHLO</name>
<gene>
    <name evidence="1" type="ORF">CYMTET_17934</name>
</gene>
<reference evidence="1 2" key="1">
    <citation type="journal article" date="2015" name="Genome Biol. Evol.">
        <title>Comparative Genomics of a Bacterivorous Green Alga Reveals Evolutionary Causalities and Consequences of Phago-Mixotrophic Mode of Nutrition.</title>
        <authorList>
            <person name="Burns J.A."/>
            <person name="Paasch A."/>
            <person name="Narechania A."/>
            <person name="Kim E."/>
        </authorList>
    </citation>
    <scope>NUCLEOTIDE SEQUENCE [LARGE SCALE GENOMIC DNA]</scope>
    <source>
        <strain evidence="1 2">PLY_AMNH</strain>
    </source>
</reference>
<sequence length="114" mass="12684">MGDSDALGPNSKVLDDMCKDGTFDAFRARIVDELKKNEDLNKYTSNLVEGSETLSRPGAERMTRKDLFEKLKAELEKPVMEKVSAAAWEFLLAEEGVGKEIKDKVEAACGQQTR</sequence>